<dbReference type="AlphaFoldDB" id="A0A6L9XYJ3"/>
<accession>A0A6L9XYJ3</accession>
<dbReference type="RefSeq" id="WP_163289503.1">
    <property type="nucleotide sequence ID" value="NZ_JAAGWY010000002.1"/>
</dbReference>
<gene>
    <name evidence="1" type="ORF">G3T36_09185</name>
</gene>
<sequence>MERGESWVVEHGGHHYFTSAEMSQAFLNQADRAIASGEPTLVVLRHTKGVELLLITDASSFRVVSREAHARADRP</sequence>
<evidence type="ECO:0000313" key="2">
    <source>
        <dbReference type="Proteomes" id="UP000474967"/>
    </source>
</evidence>
<evidence type="ECO:0000313" key="1">
    <source>
        <dbReference type="EMBL" id="NEN06048.1"/>
    </source>
</evidence>
<dbReference type="Proteomes" id="UP000474967">
    <property type="component" value="Unassembled WGS sequence"/>
</dbReference>
<keyword evidence="2" id="KW-1185">Reference proteome</keyword>
<protein>
    <submittedName>
        <fullName evidence="1">Uncharacterized protein</fullName>
    </submittedName>
</protein>
<name>A0A6L9XYJ3_9MICO</name>
<reference evidence="1 2" key="1">
    <citation type="journal article" date="2014" name="J. Microbiol.">
        <title>Diaminobutyricibacter tongyongensis gen. nov., sp. nov. and Homoserinibacter gongjuensis gen. nov., sp. nov. belong to the family Microbacteriaceae.</title>
        <authorList>
            <person name="Kim S.J."/>
            <person name="Ahn J.H."/>
            <person name="Weon H.Y."/>
            <person name="Hamada M."/>
            <person name="Suzuki K."/>
            <person name="Kwon S.W."/>
        </authorList>
    </citation>
    <scope>NUCLEOTIDE SEQUENCE [LARGE SCALE GENOMIC DNA]</scope>
    <source>
        <strain evidence="1 2">NBRC 108724</strain>
    </source>
</reference>
<dbReference type="EMBL" id="JAAGWY010000002">
    <property type="protein sequence ID" value="NEN06048.1"/>
    <property type="molecule type" value="Genomic_DNA"/>
</dbReference>
<proteinExistence type="predicted"/>
<organism evidence="1 2">
    <name type="scientific">Leifsonia tongyongensis</name>
    <dbReference type="NCBI Taxonomy" id="1268043"/>
    <lineage>
        <taxon>Bacteria</taxon>
        <taxon>Bacillati</taxon>
        <taxon>Actinomycetota</taxon>
        <taxon>Actinomycetes</taxon>
        <taxon>Micrococcales</taxon>
        <taxon>Microbacteriaceae</taxon>
        <taxon>Leifsonia</taxon>
    </lineage>
</organism>
<comment type="caution">
    <text evidence="1">The sequence shown here is derived from an EMBL/GenBank/DDBJ whole genome shotgun (WGS) entry which is preliminary data.</text>
</comment>